<evidence type="ECO:0000256" key="1">
    <source>
        <dbReference type="ARBA" id="ARBA00022571"/>
    </source>
</evidence>
<dbReference type="AlphaFoldDB" id="A0A0A9C8P6"/>
<dbReference type="GO" id="GO:0004042">
    <property type="term" value="F:L-glutamate N-acetyltransferase activity"/>
    <property type="evidence" value="ECO:0007669"/>
    <property type="project" value="TreeGrafter"/>
</dbReference>
<reference evidence="3" key="1">
    <citation type="submission" date="2014-09" db="EMBL/GenBank/DDBJ databases">
        <authorList>
            <person name="Magalhaes I.L.F."/>
            <person name="Oliveira U."/>
            <person name="Santos F.R."/>
            <person name="Vidigal T.H.D.A."/>
            <person name="Brescovit A.D."/>
            <person name="Santos A.J."/>
        </authorList>
    </citation>
    <scope>NUCLEOTIDE SEQUENCE</scope>
    <source>
        <tissue evidence="3">Shoot tissue taken approximately 20 cm above the soil surface</tissue>
    </source>
</reference>
<dbReference type="Pfam" id="PF01960">
    <property type="entry name" value="ArgJ"/>
    <property type="match status" value="1"/>
</dbReference>
<dbReference type="EMBL" id="GBRH01228120">
    <property type="protein sequence ID" value="JAD69775.1"/>
    <property type="molecule type" value="Transcribed_RNA"/>
</dbReference>
<keyword evidence="1" id="KW-0028">Amino-acid biosynthesis</keyword>
<dbReference type="GO" id="GO:0004358">
    <property type="term" value="F:L-glutamate N-acetyltransferase activity, acting on acetyl-L-ornithine as donor"/>
    <property type="evidence" value="ECO:0007669"/>
    <property type="project" value="InterPro"/>
</dbReference>
<organism evidence="3">
    <name type="scientific">Arundo donax</name>
    <name type="common">Giant reed</name>
    <name type="synonym">Donax arundinaceus</name>
    <dbReference type="NCBI Taxonomy" id="35708"/>
    <lineage>
        <taxon>Eukaryota</taxon>
        <taxon>Viridiplantae</taxon>
        <taxon>Streptophyta</taxon>
        <taxon>Embryophyta</taxon>
        <taxon>Tracheophyta</taxon>
        <taxon>Spermatophyta</taxon>
        <taxon>Magnoliopsida</taxon>
        <taxon>Liliopsida</taxon>
        <taxon>Poales</taxon>
        <taxon>Poaceae</taxon>
        <taxon>PACMAD clade</taxon>
        <taxon>Arundinoideae</taxon>
        <taxon>Arundineae</taxon>
        <taxon>Arundo</taxon>
    </lineage>
</organism>
<name>A0A0A9C8P6_ARUDO</name>
<evidence type="ECO:0000256" key="2">
    <source>
        <dbReference type="ARBA" id="ARBA00023268"/>
    </source>
</evidence>
<dbReference type="InterPro" id="IPR002813">
    <property type="entry name" value="Arg_biosynth_ArgJ"/>
</dbReference>
<dbReference type="SUPFAM" id="SSF56266">
    <property type="entry name" value="DmpA/ArgJ-like"/>
    <property type="match status" value="1"/>
</dbReference>
<dbReference type="GO" id="GO:0006526">
    <property type="term" value="P:L-arginine biosynthetic process"/>
    <property type="evidence" value="ECO:0007669"/>
    <property type="project" value="UniProtKB-KW"/>
</dbReference>
<proteinExistence type="predicted"/>
<dbReference type="InterPro" id="IPR016117">
    <property type="entry name" value="ArgJ-like_dom_sf"/>
</dbReference>
<accession>A0A0A9C8P6</accession>
<keyword evidence="1" id="KW-0055">Arginine biosynthesis</keyword>
<dbReference type="GO" id="GO:0006592">
    <property type="term" value="P:ornithine biosynthetic process"/>
    <property type="evidence" value="ECO:0007669"/>
    <property type="project" value="TreeGrafter"/>
</dbReference>
<dbReference type="PANTHER" id="PTHR23100:SF0">
    <property type="entry name" value="ARGININE BIOSYNTHESIS BIFUNCTIONAL PROTEIN ARGJ, MITOCHONDRIAL"/>
    <property type="match status" value="1"/>
</dbReference>
<dbReference type="PANTHER" id="PTHR23100">
    <property type="entry name" value="ARGININE BIOSYNTHESIS BIFUNCTIONAL PROTEIN ARGJ"/>
    <property type="match status" value="1"/>
</dbReference>
<sequence length="177" mass="18434">MPPPSLLLLQSRAPLPPRAFRMSSTPSALGRVVVRSAVSADGFISAAPILLPEGPWKQVEGGVTAAKGFKAAGIYGRLRTKGEKPDLALVACDVDATVAGAFTTNIVAAAPVLYCKRVLSTTKTARAVLVNAGQANAATVSAYKKSICSTCYLSVAALNCVWEPIGWTSKCCYCVSE</sequence>
<evidence type="ECO:0000313" key="3">
    <source>
        <dbReference type="EMBL" id="JAD69775.1"/>
    </source>
</evidence>
<reference evidence="3" key="2">
    <citation type="journal article" date="2015" name="Data Brief">
        <title>Shoot transcriptome of the giant reed, Arundo donax.</title>
        <authorList>
            <person name="Barrero R.A."/>
            <person name="Guerrero F.D."/>
            <person name="Moolhuijzen P."/>
            <person name="Goolsby J.A."/>
            <person name="Tidwell J."/>
            <person name="Bellgard S.E."/>
            <person name="Bellgard M.I."/>
        </authorList>
    </citation>
    <scope>NUCLEOTIDE SEQUENCE</scope>
    <source>
        <tissue evidence="3">Shoot tissue taken approximately 20 cm above the soil surface</tissue>
    </source>
</reference>
<keyword evidence="2" id="KW-0511">Multifunctional enzyme</keyword>
<dbReference type="Gene3D" id="3.60.70.12">
    <property type="entry name" value="L-amino peptidase D-ALA esterase/amidase"/>
    <property type="match status" value="1"/>
</dbReference>
<protein>
    <submittedName>
        <fullName evidence="3">Uncharacterized protein</fullName>
    </submittedName>
</protein>